<dbReference type="Gene3D" id="1.10.3470.10">
    <property type="entry name" value="ABC transporter involved in vitamin B12 uptake, BtuC"/>
    <property type="match status" value="1"/>
</dbReference>
<dbReference type="Proteomes" id="UP000409037">
    <property type="component" value="Unassembled WGS sequence"/>
</dbReference>
<dbReference type="PANTHER" id="PTHR30472:SF1">
    <property type="entry name" value="FE(3+) DICITRATE TRANSPORT SYSTEM PERMEASE PROTEIN FECC-RELATED"/>
    <property type="match status" value="1"/>
</dbReference>
<dbReference type="RefSeq" id="WP_150798466.1">
    <property type="nucleotide sequence ID" value="NZ_CABVHU010000006.1"/>
</dbReference>
<dbReference type="InterPro" id="IPR037294">
    <property type="entry name" value="ABC_BtuC-like"/>
</dbReference>
<comment type="subcellular location">
    <subcellularLocation>
        <location evidence="1">Cell membrane</location>
        <topology evidence="1">Multi-pass membrane protein</topology>
    </subcellularLocation>
</comment>
<reference evidence="8 9" key="1">
    <citation type="submission" date="2019-09" db="EMBL/GenBank/DDBJ databases">
        <authorList>
            <person name="Chandra G."/>
            <person name="Truman W A."/>
        </authorList>
    </citation>
    <scope>NUCLEOTIDE SEQUENCE [LARGE SCALE GENOMIC DNA]</scope>
    <source>
        <strain evidence="8">PS833</strain>
    </source>
</reference>
<name>A0A5E7CH82_PSEFL</name>
<evidence type="ECO:0000256" key="1">
    <source>
        <dbReference type="ARBA" id="ARBA00004651"/>
    </source>
</evidence>
<comment type="similarity">
    <text evidence="2">Belongs to the binding-protein-dependent transport system permease family. FecCD subfamily.</text>
</comment>
<dbReference type="SUPFAM" id="SSF81345">
    <property type="entry name" value="ABC transporter involved in vitamin B12 uptake, BtuC"/>
    <property type="match status" value="1"/>
</dbReference>
<dbReference type="InterPro" id="IPR000522">
    <property type="entry name" value="ABC_transptr_permease_BtuC"/>
</dbReference>
<evidence type="ECO:0000256" key="4">
    <source>
        <dbReference type="ARBA" id="ARBA00022475"/>
    </source>
</evidence>
<dbReference type="GO" id="GO:0033214">
    <property type="term" value="P:siderophore-iron import into cell"/>
    <property type="evidence" value="ECO:0007669"/>
    <property type="project" value="TreeGrafter"/>
</dbReference>
<dbReference type="GO" id="GO:0005886">
    <property type="term" value="C:plasma membrane"/>
    <property type="evidence" value="ECO:0007669"/>
    <property type="project" value="UniProtKB-SubCell"/>
</dbReference>
<accession>A0A5E7CH82</accession>
<protein>
    <submittedName>
        <fullName evidence="8">Vitamin B12 import system permease protein BtuC</fullName>
    </submittedName>
</protein>
<evidence type="ECO:0000256" key="7">
    <source>
        <dbReference type="ARBA" id="ARBA00023136"/>
    </source>
</evidence>
<evidence type="ECO:0000256" key="2">
    <source>
        <dbReference type="ARBA" id="ARBA00007935"/>
    </source>
</evidence>
<keyword evidence="6" id="KW-1133">Transmembrane helix</keyword>
<evidence type="ECO:0000256" key="6">
    <source>
        <dbReference type="ARBA" id="ARBA00022989"/>
    </source>
</evidence>
<dbReference type="AlphaFoldDB" id="A0A5E7CH82"/>
<keyword evidence="7" id="KW-0472">Membrane</keyword>
<keyword evidence="5" id="KW-0812">Transmembrane</keyword>
<evidence type="ECO:0000313" key="9">
    <source>
        <dbReference type="Proteomes" id="UP000409037"/>
    </source>
</evidence>
<evidence type="ECO:0000256" key="5">
    <source>
        <dbReference type="ARBA" id="ARBA00022692"/>
    </source>
</evidence>
<organism evidence="8 9">
    <name type="scientific">Pseudomonas fluorescens</name>
    <dbReference type="NCBI Taxonomy" id="294"/>
    <lineage>
        <taxon>Bacteria</taxon>
        <taxon>Pseudomonadati</taxon>
        <taxon>Pseudomonadota</taxon>
        <taxon>Gammaproteobacteria</taxon>
        <taxon>Pseudomonadales</taxon>
        <taxon>Pseudomonadaceae</taxon>
        <taxon>Pseudomonas</taxon>
    </lineage>
</organism>
<sequence>MNGTEAILRGSDIRKTLWLSLLLGPSVLLGADIVSRLLVRPYELPIGVVTAFIGAPVLIATVRAQRLPIL</sequence>
<dbReference type="OrthoDB" id="9055647at2"/>
<proteinExistence type="inferred from homology"/>
<gene>
    <name evidence="8" type="primary">btuC</name>
    <name evidence="8" type="ORF">PS833_02918</name>
</gene>
<dbReference type="GO" id="GO:0022857">
    <property type="term" value="F:transmembrane transporter activity"/>
    <property type="evidence" value="ECO:0007669"/>
    <property type="project" value="InterPro"/>
</dbReference>
<keyword evidence="3" id="KW-0813">Transport</keyword>
<dbReference type="EMBL" id="CABVHU010000006">
    <property type="protein sequence ID" value="VVO04329.1"/>
    <property type="molecule type" value="Genomic_DNA"/>
</dbReference>
<keyword evidence="4" id="KW-1003">Cell membrane</keyword>
<evidence type="ECO:0000256" key="3">
    <source>
        <dbReference type="ARBA" id="ARBA00022448"/>
    </source>
</evidence>
<evidence type="ECO:0000313" key="8">
    <source>
        <dbReference type="EMBL" id="VVO04329.1"/>
    </source>
</evidence>
<dbReference type="Pfam" id="PF01032">
    <property type="entry name" value="FecCD"/>
    <property type="match status" value="1"/>
</dbReference>
<dbReference type="PANTHER" id="PTHR30472">
    <property type="entry name" value="FERRIC ENTEROBACTIN TRANSPORT SYSTEM PERMEASE PROTEIN"/>
    <property type="match status" value="1"/>
</dbReference>